<reference evidence="1 2" key="1">
    <citation type="submission" date="2015-01" db="EMBL/GenBank/DDBJ databases">
        <title>Lifestyle Evolution in Cyanobacterial Symbionts of Sponges.</title>
        <authorList>
            <person name="Burgsdorf I."/>
            <person name="Slaby B.M."/>
            <person name="Handley K.M."/>
            <person name="Haber M."/>
            <person name="Blom J."/>
            <person name="Marshall C.W."/>
            <person name="Gilbert J.A."/>
            <person name="Hentschel U."/>
            <person name="Steindler L."/>
        </authorList>
    </citation>
    <scope>NUCLEOTIDE SEQUENCE [LARGE SCALE GENOMIC DNA]</scope>
    <source>
        <strain evidence="1">SP3</strain>
    </source>
</reference>
<evidence type="ECO:0000313" key="1">
    <source>
        <dbReference type="EMBL" id="KKZ12644.1"/>
    </source>
</evidence>
<gene>
    <name evidence="1" type="ORF">TE42_03695</name>
</gene>
<dbReference type="EMBL" id="JXQG01000015">
    <property type="protein sequence ID" value="KKZ12644.1"/>
    <property type="molecule type" value="Genomic_DNA"/>
</dbReference>
<protein>
    <submittedName>
        <fullName evidence="1">Uncharacterized protein</fullName>
    </submittedName>
</protein>
<comment type="caution">
    <text evidence="1">The sequence shown here is derived from an EMBL/GenBank/DDBJ whole genome shotgun (WGS) entry which is preliminary data.</text>
</comment>
<dbReference type="AlphaFoldDB" id="A0A0G2HLP6"/>
<name>A0A0G2HLP6_9SYNE</name>
<organism evidence="1 2">
    <name type="scientific">Candidatus Synechococcus spongiarum SP3</name>
    <dbReference type="NCBI Taxonomy" id="1604020"/>
    <lineage>
        <taxon>Bacteria</taxon>
        <taxon>Bacillati</taxon>
        <taxon>Cyanobacteriota</taxon>
        <taxon>Cyanophyceae</taxon>
        <taxon>Synechococcales</taxon>
        <taxon>Synechococcaceae</taxon>
        <taxon>Synechococcus</taxon>
    </lineage>
</organism>
<dbReference type="Proteomes" id="UP000035067">
    <property type="component" value="Unassembled WGS sequence"/>
</dbReference>
<accession>A0A0G2HLP6</accession>
<sequence length="104" mass="11373">MHEGLARRFLQARVHGFRCILPLISVESGRTGCPIDRSSQAGAIRQISPEGAGVHLPENSFEKQMIVSCGNGTIRSPVGKQRPNALPEPISDYPVVFAHDNLHF</sequence>
<proteinExistence type="predicted"/>
<evidence type="ECO:0000313" key="2">
    <source>
        <dbReference type="Proteomes" id="UP000035067"/>
    </source>
</evidence>